<keyword evidence="4" id="KW-1185">Reference proteome</keyword>
<evidence type="ECO:0000313" key="3">
    <source>
        <dbReference type="EMBL" id="KIO29107.1"/>
    </source>
</evidence>
<dbReference type="InterPro" id="IPR036537">
    <property type="entry name" value="Adaptor_Cbl_N_dom_sf"/>
</dbReference>
<dbReference type="GO" id="GO:0007166">
    <property type="term" value="P:cell surface receptor signaling pathway"/>
    <property type="evidence" value="ECO:0007669"/>
    <property type="project" value="InterPro"/>
</dbReference>
<proteinExistence type="predicted"/>
<dbReference type="CDD" id="cd21037">
    <property type="entry name" value="MLKL_NTD"/>
    <property type="match status" value="1"/>
</dbReference>
<evidence type="ECO:0000256" key="1">
    <source>
        <dbReference type="SAM" id="Coils"/>
    </source>
</evidence>
<evidence type="ECO:0000256" key="2">
    <source>
        <dbReference type="SAM" id="MobiDB-lite"/>
    </source>
</evidence>
<dbReference type="Gene3D" id="1.20.930.20">
    <property type="entry name" value="Adaptor protein Cbl, N-terminal domain"/>
    <property type="match status" value="1"/>
</dbReference>
<sequence length="385" mass="42078">MNSQSSGTQPPTNPPPESHHLARPALISDKVDAARGAVLAILQDTTWPRRSTNTALGLADMIGDAQNLKNIPKDETQIPAEHRSSLEHLLNIMESAQRKLQEASNKYGARPKRFRSKVKYFFTYLDRNECTEILEACQNDITDALVALPNRWSHQVAPGDSSDRSTNFDMQAIPQPTPVAHPAESADNPGVSATNSTSSIASSQIPPAPMPAKNQQPAVPEGNATGPSKRKKPLSAIKTTLDIVEAASGTFPIVGSYVGAAAKVGNIIVQMVQKMDSNEETAKDLEDHASRLSEILDTARDESVQKQKERMTACMNDVQKELQSLQVKLEEMNGLGRANKVFFSRDHDETMKGYKEKIRSALEAMQVRDLHLARATLAHLSASRS</sequence>
<reference evidence="3 4" key="1">
    <citation type="submission" date="2014-04" db="EMBL/GenBank/DDBJ databases">
        <authorList>
            <consortium name="DOE Joint Genome Institute"/>
            <person name="Kuo A."/>
            <person name="Girlanda M."/>
            <person name="Perotto S."/>
            <person name="Kohler A."/>
            <person name="Nagy L.G."/>
            <person name="Floudas D."/>
            <person name="Copeland A."/>
            <person name="Barry K.W."/>
            <person name="Cichocki N."/>
            <person name="Veneault-Fourrey C."/>
            <person name="LaButti K."/>
            <person name="Lindquist E.A."/>
            <person name="Lipzen A."/>
            <person name="Lundell T."/>
            <person name="Morin E."/>
            <person name="Murat C."/>
            <person name="Sun H."/>
            <person name="Tunlid A."/>
            <person name="Henrissat B."/>
            <person name="Grigoriev I.V."/>
            <person name="Hibbett D.S."/>
            <person name="Martin F."/>
            <person name="Nordberg H.P."/>
            <person name="Cantor M.N."/>
            <person name="Hua S.X."/>
        </authorList>
    </citation>
    <scope>NUCLEOTIDE SEQUENCE [LARGE SCALE GENOMIC DNA]</scope>
    <source>
        <strain evidence="3 4">MUT 4182</strain>
    </source>
</reference>
<dbReference type="OrthoDB" id="3250059at2759"/>
<feature type="region of interest" description="Disordered" evidence="2">
    <location>
        <begin position="154"/>
        <end position="233"/>
    </location>
</feature>
<reference evidence="4" key="2">
    <citation type="submission" date="2015-01" db="EMBL/GenBank/DDBJ databases">
        <title>Evolutionary Origins and Diversification of the Mycorrhizal Mutualists.</title>
        <authorList>
            <consortium name="DOE Joint Genome Institute"/>
            <consortium name="Mycorrhizal Genomics Consortium"/>
            <person name="Kohler A."/>
            <person name="Kuo A."/>
            <person name="Nagy L.G."/>
            <person name="Floudas D."/>
            <person name="Copeland A."/>
            <person name="Barry K.W."/>
            <person name="Cichocki N."/>
            <person name="Veneault-Fourrey C."/>
            <person name="LaButti K."/>
            <person name="Lindquist E.A."/>
            <person name="Lipzen A."/>
            <person name="Lundell T."/>
            <person name="Morin E."/>
            <person name="Murat C."/>
            <person name="Riley R."/>
            <person name="Ohm R."/>
            <person name="Sun H."/>
            <person name="Tunlid A."/>
            <person name="Henrissat B."/>
            <person name="Grigoriev I.V."/>
            <person name="Hibbett D.S."/>
            <person name="Martin F."/>
        </authorList>
    </citation>
    <scope>NUCLEOTIDE SEQUENCE [LARGE SCALE GENOMIC DNA]</scope>
    <source>
        <strain evidence="4">MUT 4182</strain>
    </source>
</reference>
<feature type="compositionally biased region" description="Low complexity" evidence="2">
    <location>
        <begin position="192"/>
        <end position="205"/>
    </location>
</feature>
<feature type="compositionally biased region" description="Polar residues" evidence="2">
    <location>
        <begin position="1"/>
        <end position="10"/>
    </location>
</feature>
<dbReference type="AlphaFoldDB" id="A0A0C3M633"/>
<evidence type="ECO:0000313" key="4">
    <source>
        <dbReference type="Proteomes" id="UP000054248"/>
    </source>
</evidence>
<feature type="region of interest" description="Disordered" evidence="2">
    <location>
        <begin position="1"/>
        <end position="21"/>
    </location>
</feature>
<dbReference type="EMBL" id="KN822986">
    <property type="protein sequence ID" value="KIO29107.1"/>
    <property type="molecule type" value="Genomic_DNA"/>
</dbReference>
<name>A0A0C3M633_9AGAM</name>
<feature type="coiled-coil region" evidence="1">
    <location>
        <begin position="282"/>
        <end position="335"/>
    </location>
</feature>
<gene>
    <name evidence="3" type="ORF">M407DRAFT_21680</name>
</gene>
<dbReference type="InterPro" id="IPR059179">
    <property type="entry name" value="MLKL-like_MCAfunc"/>
</dbReference>
<accession>A0A0C3M633</accession>
<keyword evidence="1" id="KW-0175">Coiled coil</keyword>
<dbReference type="Proteomes" id="UP000054248">
    <property type="component" value="Unassembled WGS sequence"/>
</dbReference>
<organism evidence="3 4">
    <name type="scientific">Tulasnella calospora MUT 4182</name>
    <dbReference type="NCBI Taxonomy" id="1051891"/>
    <lineage>
        <taxon>Eukaryota</taxon>
        <taxon>Fungi</taxon>
        <taxon>Dikarya</taxon>
        <taxon>Basidiomycota</taxon>
        <taxon>Agaricomycotina</taxon>
        <taxon>Agaricomycetes</taxon>
        <taxon>Cantharellales</taxon>
        <taxon>Tulasnellaceae</taxon>
        <taxon>Tulasnella</taxon>
    </lineage>
</organism>
<dbReference type="HOGENOM" id="CLU_047922_0_0_1"/>
<protein>
    <submittedName>
        <fullName evidence="3">Uncharacterized protein</fullName>
    </submittedName>
</protein>